<keyword evidence="6" id="KW-0732">Signal</keyword>
<dbReference type="InterPro" id="IPR000834">
    <property type="entry name" value="Peptidase_M14"/>
</dbReference>
<dbReference type="Pfam" id="PF18962">
    <property type="entry name" value="Por_Secre_tail"/>
    <property type="match status" value="1"/>
</dbReference>
<dbReference type="PANTHER" id="PTHR11705:SF143">
    <property type="entry name" value="SLL0236 PROTEIN"/>
    <property type="match status" value="1"/>
</dbReference>
<comment type="cofactor">
    <cofactor evidence="1">
        <name>Zn(2+)</name>
        <dbReference type="ChEBI" id="CHEBI:29105"/>
    </cofactor>
</comment>
<dbReference type="Pfam" id="PF00246">
    <property type="entry name" value="Peptidase_M14"/>
    <property type="match status" value="1"/>
</dbReference>
<feature type="domain" description="Peptidase M14" evidence="13">
    <location>
        <begin position="102"/>
        <end position="400"/>
    </location>
</feature>
<dbReference type="EMBL" id="NJBN01000014">
    <property type="protein sequence ID" value="TKJ36895.1"/>
    <property type="molecule type" value="Genomic_DNA"/>
</dbReference>
<evidence type="ECO:0000256" key="7">
    <source>
        <dbReference type="ARBA" id="ARBA00022801"/>
    </source>
</evidence>
<dbReference type="InterPro" id="IPR026444">
    <property type="entry name" value="Secre_tail"/>
</dbReference>
<dbReference type="Gene3D" id="3.40.630.10">
    <property type="entry name" value="Zn peptidases"/>
    <property type="match status" value="1"/>
</dbReference>
<dbReference type="CDD" id="cd03859">
    <property type="entry name" value="M14_CPT"/>
    <property type="match status" value="1"/>
</dbReference>
<evidence type="ECO:0000256" key="8">
    <source>
        <dbReference type="ARBA" id="ARBA00022833"/>
    </source>
</evidence>
<dbReference type="PANTHER" id="PTHR11705">
    <property type="entry name" value="PROTEASE FAMILY M14 CARBOXYPEPTIDASE A,B"/>
    <property type="match status" value="1"/>
</dbReference>
<name>A0A532UPM7_UNCL8</name>
<keyword evidence="3" id="KW-0121">Carboxypeptidase</keyword>
<keyword evidence="8" id="KW-0862">Zinc</keyword>
<evidence type="ECO:0000256" key="3">
    <source>
        <dbReference type="ARBA" id="ARBA00022645"/>
    </source>
</evidence>
<evidence type="ECO:0000259" key="13">
    <source>
        <dbReference type="PROSITE" id="PS52035"/>
    </source>
</evidence>
<dbReference type="SUPFAM" id="SSF53187">
    <property type="entry name" value="Zn-dependent exopeptidases"/>
    <property type="match status" value="1"/>
</dbReference>
<dbReference type="SMART" id="SM00631">
    <property type="entry name" value="Zn_pept"/>
    <property type="match status" value="1"/>
</dbReference>
<keyword evidence="7" id="KW-0378">Hydrolase</keyword>
<evidence type="ECO:0000256" key="4">
    <source>
        <dbReference type="ARBA" id="ARBA00022670"/>
    </source>
</evidence>
<gene>
    <name evidence="14" type="ORF">CEE37_14360</name>
</gene>
<evidence type="ECO:0000256" key="1">
    <source>
        <dbReference type="ARBA" id="ARBA00001947"/>
    </source>
</evidence>
<dbReference type="FunFam" id="3.40.630.10:FF:000084">
    <property type="entry name" value="Carboxypeptidase B2"/>
    <property type="match status" value="1"/>
</dbReference>
<evidence type="ECO:0000256" key="6">
    <source>
        <dbReference type="ARBA" id="ARBA00022729"/>
    </source>
</evidence>
<dbReference type="GO" id="GO:0006508">
    <property type="term" value="P:proteolysis"/>
    <property type="evidence" value="ECO:0007669"/>
    <property type="project" value="UniProtKB-KW"/>
</dbReference>
<dbReference type="EC" id="3.4.17.18" evidence="11"/>
<reference evidence="14 15" key="1">
    <citation type="submission" date="2017-06" db="EMBL/GenBank/DDBJ databases">
        <title>Novel microbial phyla capable of carbon fixation and sulfur reduction in deep-sea sediments.</title>
        <authorList>
            <person name="Huang J."/>
            <person name="Baker B."/>
            <person name="Wang Y."/>
        </authorList>
    </citation>
    <scope>NUCLEOTIDE SEQUENCE [LARGE SCALE GENOMIC DNA]</scope>
    <source>
        <strain evidence="14">B3_LCP</strain>
    </source>
</reference>
<dbReference type="Proteomes" id="UP000319619">
    <property type="component" value="Unassembled WGS sequence"/>
</dbReference>
<dbReference type="InterPro" id="IPR033810">
    <property type="entry name" value="Carboxypeptidase_T"/>
</dbReference>
<dbReference type="PROSITE" id="PS52035">
    <property type="entry name" value="PEPTIDASE_M14"/>
    <property type="match status" value="1"/>
</dbReference>
<dbReference type="PRINTS" id="PR00765">
    <property type="entry name" value="CRBOXYPTASEA"/>
</dbReference>
<dbReference type="Gene3D" id="2.60.40.4070">
    <property type="match status" value="1"/>
</dbReference>
<organism evidence="14 15">
    <name type="scientific">candidate division LCP-89 bacterium B3_LCP</name>
    <dbReference type="NCBI Taxonomy" id="2012998"/>
    <lineage>
        <taxon>Bacteria</taxon>
        <taxon>Pseudomonadati</taxon>
        <taxon>Bacteria division LCP-89</taxon>
    </lineage>
</organism>
<evidence type="ECO:0000256" key="10">
    <source>
        <dbReference type="ARBA" id="ARBA00050859"/>
    </source>
</evidence>
<keyword evidence="4" id="KW-0645">Protease</keyword>
<sequence>MRRLTVLFIISIIALGISANGLFAEEAPYMLVRVDVNADVKVIPLLKLGLDIADGVKGQYVDVVCHPQDLAKIRALGYRAEVLNSDLERYYSARLQADPMGGYHTWSEAIQELVQIHADHPNITTEPFSIGTTIEGREMHVIKISDNPEIDEDEPEIFFNSMIHAREAITVEMALGIIDRLTDDYGIDPYITDLVDTREIWVMPIFNPDGYVYNEQQSPGGGGMWRKNRRDNGGGSYGVDLNRNWGFNWGYNNIGSSGSPGSETYRGTAPFSEPETEVVRQFCNAHQFGIVLNFHSYSNLMLYSWSIPDAPWGYTPDNATFQALSQTMQQWNGYTYGTCWEILYQVNGDANDWQYGEQVEKPKSLAWVFEIGSSFWPDPSQIPFLVGENMPACLFLIEQVENYMPTAVNLAYLDGIIDDTIGGNGNAGLDPGESVLFTPTLRNNGWETGTGISAELIAVDPYINITVGNASYPNMDPGVAASSTMPYEMSVSASCPLEHSVNFGLIWTCNEGFSDTAQFTLMVGDPLYQPMGPDAYGYMAYDNFDEAGPEFNWVEVDPTYGGPGTLINYTQDDQTIPVSLPFTFQYYGQTYNEISVCGNGWIAMGMTTDTDYSNSAIPDADGPPAMIAPFWEDLSPQDVGQVAYYYDSAENYFIVEFDSVRQYLPTNALETFEVIFFDPAYYPTTTGDGQILFQYNQISDPNVITVGIENLEETIGLQLLYDGDLDSHVPPLEPGIAVLFTTATSTPAMIVEVNYVSGSPIPASGGDLFYGIWGENQEPVALDYDIWIDKIYESTDTTTLILREITNYQPGWQINRPDAWYPVPDSWPGGNYDFRIYSGWHPEYDVWHTDAFSWVKDGPVNLDFDFEANLPLNAPNPFEDIAMTQVDNSMPAQFEVLGTYPNPFNPLTTISFALPEASRVILNVYDISGRLVSTLVNGSRDAGIHDVTFDASHLASGIYLYRMEAGEFTSSGKMVLMK</sequence>
<comment type="catalytic activity">
    <reaction evidence="10">
        <text>Releases a C-terminal residue, which may be hydrophobic or positively charged.</text>
        <dbReference type="EC" id="3.4.17.18"/>
    </reaction>
</comment>
<proteinExistence type="inferred from homology"/>
<evidence type="ECO:0000256" key="11">
    <source>
        <dbReference type="ARBA" id="ARBA00066554"/>
    </source>
</evidence>
<accession>A0A532UPM7</accession>
<evidence type="ECO:0000313" key="15">
    <source>
        <dbReference type="Proteomes" id="UP000319619"/>
    </source>
</evidence>
<dbReference type="GO" id="GO:0008270">
    <property type="term" value="F:zinc ion binding"/>
    <property type="evidence" value="ECO:0007669"/>
    <property type="project" value="InterPro"/>
</dbReference>
<dbReference type="GO" id="GO:0004181">
    <property type="term" value="F:metallocarboxypeptidase activity"/>
    <property type="evidence" value="ECO:0007669"/>
    <property type="project" value="InterPro"/>
</dbReference>
<evidence type="ECO:0000256" key="9">
    <source>
        <dbReference type="ARBA" id="ARBA00023049"/>
    </source>
</evidence>
<evidence type="ECO:0000256" key="2">
    <source>
        <dbReference type="ARBA" id="ARBA00005988"/>
    </source>
</evidence>
<evidence type="ECO:0000256" key="12">
    <source>
        <dbReference type="PROSITE-ProRule" id="PRU01379"/>
    </source>
</evidence>
<feature type="active site" description="Proton donor/acceptor" evidence="12">
    <location>
        <position position="370"/>
    </location>
</feature>
<protein>
    <recommendedName>
        <fullName evidence="11">carboxypeptidase T</fullName>
        <ecNumber evidence="11">3.4.17.18</ecNumber>
    </recommendedName>
</protein>
<comment type="similarity">
    <text evidence="2 12">Belongs to the peptidase M14 family.</text>
</comment>
<evidence type="ECO:0000256" key="5">
    <source>
        <dbReference type="ARBA" id="ARBA00022723"/>
    </source>
</evidence>
<dbReference type="PROSITE" id="PS00132">
    <property type="entry name" value="CARBOXYPEPT_ZN_1"/>
    <property type="match status" value="1"/>
</dbReference>
<keyword evidence="5" id="KW-0479">Metal-binding</keyword>
<dbReference type="NCBIfam" id="TIGR04183">
    <property type="entry name" value="Por_Secre_tail"/>
    <property type="match status" value="1"/>
</dbReference>
<dbReference type="InterPro" id="IPR057246">
    <property type="entry name" value="CARBOXYPEPT_ZN_1"/>
</dbReference>
<dbReference type="GO" id="GO:0005615">
    <property type="term" value="C:extracellular space"/>
    <property type="evidence" value="ECO:0007669"/>
    <property type="project" value="TreeGrafter"/>
</dbReference>
<keyword evidence="9" id="KW-0482">Metalloprotease</keyword>
<comment type="caution">
    <text evidence="14">The sequence shown here is derived from an EMBL/GenBank/DDBJ whole genome shotgun (WGS) entry which is preliminary data.</text>
</comment>
<evidence type="ECO:0000313" key="14">
    <source>
        <dbReference type="EMBL" id="TKJ36895.1"/>
    </source>
</evidence>
<dbReference type="AlphaFoldDB" id="A0A532UPM7"/>